<comment type="cofactor">
    <cofactor evidence="8">
        <name>tungstopterin</name>
        <dbReference type="ChEBI" id="CHEBI:30402"/>
    </cofactor>
</comment>
<dbReference type="InterPro" id="IPR036503">
    <property type="entry name" value="Ald_Fedxn_OxRdtase_N_sf"/>
</dbReference>
<keyword evidence="3" id="KW-0004">4Fe-4S</keyword>
<evidence type="ECO:0000313" key="10">
    <source>
        <dbReference type="EMBL" id="QNB48328.1"/>
    </source>
</evidence>
<dbReference type="GO" id="GO:0016625">
    <property type="term" value="F:oxidoreductase activity, acting on the aldehyde or oxo group of donors, iron-sulfur protein as acceptor"/>
    <property type="evidence" value="ECO:0007669"/>
    <property type="project" value="InterPro"/>
</dbReference>
<dbReference type="InterPro" id="IPR001203">
    <property type="entry name" value="OxRdtase_Ald_Fedxn_C"/>
</dbReference>
<keyword evidence="6" id="KW-0408">Iron</keyword>
<keyword evidence="5" id="KW-0560">Oxidoreductase</keyword>
<dbReference type="KEGG" id="tfr:BR63_07020"/>
<evidence type="ECO:0000256" key="4">
    <source>
        <dbReference type="ARBA" id="ARBA00022723"/>
    </source>
</evidence>
<evidence type="ECO:0000256" key="1">
    <source>
        <dbReference type="ARBA" id="ARBA00001966"/>
    </source>
</evidence>
<keyword evidence="4" id="KW-0479">Metal-binding</keyword>
<protein>
    <submittedName>
        <fullName evidence="10">Aldehyde ferredoxin oxidoreductase</fullName>
    </submittedName>
</protein>
<dbReference type="PANTHER" id="PTHR30038:SF0">
    <property type="entry name" value="TUNGSTEN-CONTAINING ALDEHYDE FERREDOXIN OXIDOREDUCTASE"/>
    <property type="match status" value="1"/>
</dbReference>
<dbReference type="SMART" id="SM00790">
    <property type="entry name" value="AFOR_N"/>
    <property type="match status" value="1"/>
</dbReference>
<dbReference type="AlphaFoldDB" id="A0A7G6E8C4"/>
<comment type="similarity">
    <text evidence="2">Belongs to the AOR/FOR family.</text>
</comment>
<sequence length="577" mass="60930">MVYILRVNMSDLSIKKETVPEKYQLMGGRALTSHIINAEVDPHSHALGPNNKLVFAPGLLAGTPAPSSGRLSVGTKSPLTGTIKESNAGGVAAQKLARLGVKAIIVEGQPKDDKWYILKIDNEGGQLLPADKIIGKGNYETGELLRAQFGEKAGVISIGPAGENKMSAASIAVADMEGHPVRHAGRGGTGAVMGSKGLKALVIDDTNAPGVEIKDKEAFRGAAQAFSKMLLANPTCGTGLPTYGTAVLINILNEAGGLPTENFKRGRFEGAEKISGEFMYDTILARKGNPTHACHPGCVMRCSQIYNDAEGNYLTAGFEYETIWAFGADCCIDNLDQIAMADRLCDDLGLDTIEMGVTMAVAMEAGVIPFGDGEGMLNLLKNEIGKATPLGRILGQGAAFTGQAYGITRVPVVKKQGIPAYDPRAVKGIGVTYATTTMGADHTAGYSVATNILKVGGFVNPLGTEGQVDLSRGLQIATAAIDSSGLCLFVAFTVLDEPEALPKVADMLTAQYGVKVTVDDITELGKAVLRVEREFNTRAGFTPAHDRLPEFFANEPVPPHNTTFDIAGEELDKVFNF</sequence>
<reference evidence="10 11" key="1">
    <citation type="journal article" date="2019" name="Front. Microbiol.">
        <title>Thermoanaerosceptrum fracticalcis gen. nov. sp. nov., a Novel Fumarate-Fermenting Microorganism From a Deep Fractured Carbonate Aquifer of the US Great Basin.</title>
        <authorList>
            <person name="Hamilton-Brehm S.D."/>
            <person name="Stewart L.E."/>
            <person name="Zavarin M."/>
            <person name="Caldwell M."/>
            <person name="Lawson P.A."/>
            <person name="Onstott T.C."/>
            <person name="Grzymski J."/>
            <person name="Neveux I."/>
            <person name="Lollar B.S."/>
            <person name="Russell C.E."/>
            <person name="Moser D.P."/>
        </authorList>
    </citation>
    <scope>NUCLEOTIDE SEQUENCE [LARGE SCALE GENOMIC DNA]</scope>
    <source>
        <strain evidence="10 11">DRI-13</strain>
    </source>
</reference>
<dbReference type="Pfam" id="PF02730">
    <property type="entry name" value="AFOR_N"/>
    <property type="match status" value="1"/>
</dbReference>
<organism evidence="10 11">
    <name type="scientific">Thermanaerosceptrum fracticalcis</name>
    <dbReference type="NCBI Taxonomy" id="1712410"/>
    <lineage>
        <taxon>Bacteria</taxon>
        <taxon>Bacillati</taxon>
        <taxon>Bacillota</taxon>
        <taxon>Clostridia</taxon>
        <taxon>Eubacteriales</taxon>
        <taxon>Peptococcaceae</taxon>
        <taxon>Thermanaerosceptrum</taxon>
    </lineage>
</organism>
<evidence type="ECO:0000256" key="8">
    <source>
        <dbReference type="ARBA" id="ARBA00049934"/>
    </source>
</evidence>
<evidence type="ECO:0000259" key="9">
    <source>
        <dbReference type="SMART" id="SM00790"/>
    </source>
</evidence>
<comment type="cofactor">
    <cofactor evidence="1">
        <name>[4Fe-4S] cluster</name>
        <dbReference type="ChEBI" id="CHEBI:49883"/>
    </cofactor>
</comment>
<dbReference type="EMBL" id="CP045798">
    <property type="protein sequence ID" value="QNB48328.1"/>
    <property type="molecule type" value="Genomic_DNA"/>
</dbReference>
<evidence type="ECO:0000313" key="11">
    <source>
        <dbReference type="Proteomes" id="UP000515847"/>
    </source>
</evidence>
<evidence type="ECO:0000256" key="5">
    <source>
        <dbReference type="ARBA" id="ARBA00023002"/>
    </source>
</evidence>
<dbReference type="InterPro" id="IPR013984">
    <property type="entry name" value="Ald_Fedxn_OxRdtase_dom2"/>
</dbReference>
<dbReference type="InterPro" id="IPR013983">
    <property type="entry name" value="Ald_Fedxn_OxRdtase_N"/>
</dbReference>
<keyword evidence="7" id="KW-0411">Iron-sulfur</keyword>
<feature type="domain" description="Aldehyde ferredoxin oxidoreductase N-terminal" evidence="9">
    <location>
        <begin position="1"/>
        <end position="207"/>
    </location>
</feature>
<dbReference type="Pfam" id="PF01314">
    <property type="entry name" value="AFOR_C"/>
    <property type="match status" value="1"/>
</dbReference>
<dbReference type="GO" id="GO:0051539">
    <property type="term" value="F:4 iron, 4 sulfur cluster binding"/>
    <property type="evidence" value="ECO:0007669"/>
    <property type="project" value="UniProtKB-KW"/>
</dbReference>
<dbReference type="OrthoDB" id="9763894at2"/>
<accession>A0A7G6E8C4</accession>
<dbReference type="Gene3D" id="3.60.9.10">
    <property type="entry name" value="Aldehyde ferredoxin oxidoreductase, N-terminal domain"/>
    <property type="match status" value="1"/>
</dbReference>
<dbReference type="Gene3D" id="1.10.569.10">
    <property type="entry name" value="Aldehyde Ferredoxin Oxidoreductase Protein, subunit A, domain 2"/>
    <property type="match status" value="1"/>
</dbReference>
<dbReference type="InterPro" id="IPR013985">
    <property type="entry name" value="Ald_Fedxn_OxRdtase_dom3"/>
</dbReference>
<dbReference type="PANTHER" id="PTHR30038">
    <property type="entry name" value="ALDEHYDE FERREDOXIN OXIDOREDUCTASE"/>
    <property type="match status" value="1"/>
</dbReference>
<evidence type="ECO:0000256" key="6">
    <source>
        <dbReference type="ARBA" id="ARBA00023004"/>
    </source>
</evidence>
<dbReference type="InterPro" id="IPR036021">
    <property type="entry name" value="Tungsten_al_ferr_oxy-like_C"/>
</dbReference>
<proteinExistence type="inferred from homology"/>
<dbReference type="Proteomes" id="UP000515847">
    <property type="component" value="Chromosome"/>
</dbReference>
<dbReference type="GO" id="GO:0009055">
    <property type="term" value="F:electron transfer activity"/>
    <property type="evidence" value="ECO:0007669"/>
    <property type="project" value="InterPro"/>
</dbReference>
<evidence type="ECO:0000256" key="3">
    <source>
        <dbReference type="ARBA" id="ARBA00022485"/>
    </source>
</evidence>
<dbReference type="SUPFAM" id="SSF56228">
    <property type="entry name" value="Aldehyde ferredoxin oxidoreductase, N-terminal domain"/>
    <property type="match status" value="1"/>
</dbReference>
<dbReference type="Gene3D" id="1.10.599.10">
    <property type="entry name" value="Aldehyde Ferredoxin Oxidoreductase Protein, subunit A, domain 3"/>
    <property type="match status" value="1"/>
</dbReference>
<dbReference type="GO" id="GO:0046872">
    <property type="term" value="F:metal ion binding"/>
    <property type="evidence" value="ECO:0007669"/>
    <property type="project" value="UniProtKB-KW"/>
</dbReference>
<name>A0A7G6E8C4_THEFR</name>
<gene>
    <name evidence="10" type="ORF">BR63_07020</name>
</gene>
<evidence type="ECO:0000256" key="7">
    <source>
        <dbReference type="ARBA" id="ARBA00023014"/>
    </source>
</evidence>
<keyword evidence="11" id="KW-1185">Reference proteome</keyword>
<dbReference type="SUPFAM" id="SSF48310">
    <property type="entry name" value="Aldehyde ferredoxin oxidoreductase, C-terminal domains"/>
    <property type="match status" value="1"/>
</dbReference>
<evidence type="ECO:0000256" key="2">
    <source>
        <dbReference type="ARBA" id="ARBA00011032"/>
    </source>
</evidence>
<dbReference type="InterPro" id="IPR051919">
    <property type="entry name" value="W-dependent_AOR"/>
</dbReference>